<dbReference type="EMBL" id="BAAAOH010000001">
    <property type="protein sequence ID" value="GAA1996551.1"/>
    <property type="molecule type" value="Genomic_DNA"/>
</dbReference>
<feature type="domain" description="AMP-dependent synthetase/ligase" evidence="5">
    <location>
        <begin position="99"/>
        <end position="473"/>
    </location>
</feature>
<dbReference type="Pfam" id="PF16177">
    <property type="entry name" value="ACAS_N"/>
    <property type="match status" value="1"/>
</dbReference>
<evidence type="ECO:0000259" key="5">
    <source>
        <dbReference type="Pfam" id="PF00501"/>
    </source>
</evidence>
<feature type="domain" description="Acetyl-coenzyme A synthetase N-terminal" evidence="6">
    <location>
        <begin position="44"/>
        <end position="97"/>
    </location>
</feature>
<comment type="caution">
    <text evidence="7">The sequence shown here is derived from an EMBL/GenBank/DDBJ whole genome shotgun (WGS) entry which is preliminary data.</text>
</comment>
<dbReference type="Gene3D" id="3.40.50.12780">
    <property type="entry name" value="N-terminal domain of ligase-like"/>
    <property type="match status" value="1"/>
</dbReference>
<dbReference type="InterPro" id="IPR020845">
    <property type="entry name" value="AMP-binding_CS"/>
</dbReference>
<sequence length="655" mass="70291">MIVDDHAAVGDVIWMPDDTLMSASGVARFAEFLRVRGIEPGADYFDLWRWTVDEPERFWELFAEFAGVDLGGDAGPVVTTDPMPHARWFEGRTVNFARQLLEGHDGTALICVAEDNHSREISWKELRQQVAGTAAYLRAAGVGVGDRVVGILPNVPEAVVGFLATVSLGAVWSVCAPEFGPGAIVSRFKQLSPKVVIAAPGYRLGGRDRDRRAELAEILDALPTVQSVVWATGHTSITPPLTNTTAVDWEDAITTGGDLEYADVEFSHPLWVLFSSGTTGVPKGIVHGHGGALLEMLKMLLIHSDLRPGDRYFNVASTSWVLWNSLVSALAIGATAVLVDGNPTFPSLDRVWRVAADTRTAVLGVSAGFVHACAKAALALDDEHELSALRCVQVTGSPLSADGYRWVYANVGDVWLSSMSGGTDIASIFVGGVPTLPVRVGYIQAAALGVRVESWDERGSPTRGKGELVITQPMPSMPLHFWGDDGSRYLASYFDTYPGVWRHGDFIEFDDAGIIIHGRSDSTLNRNGLRLGSADIYTVVEALPEVAEALVVGAEIGADDYYMPLFIKLAPGAEDVAASAAVVAAIRAHLSVRYLPDEIIVMRGIPHTRTGKKLEVPVKRLIQGADLADVADLGAVDDPALMEEYAAFAAALQAE</sequence>
<dbReference type="SUPFAM" id="SSF56801">
    <property type="entry name" value="Acetyl-CoA synthetase-like"/>
    <property type="match status" value="1"/>
</dbReference>
<dbReference type="InterPro" id="IPR045851">
    <property type="entry name" value="AMP-bd_C_sf"/>
</dbReference>
<dbReference type="PANTHER" id="PTHR42921:SF1">
    <property type="entry name" value="ACETOACETYL-COA SYNTHETASE"/>
    <property type="match status" value="1"/>
</dbReference>
<reference evidence="8" key="1">
    <citation type="journal article" date="2019" name="Int. J. Syst. Evol. Microbiol.">
        <title>The Global Catalogue of Microorganisms (GCM) 10K type strain sequencing project: providing services to taxonomists for standard genome sequencing and annotation.</title>
        <authorList>
            <consortium name="The Broad Institute Genomics Platform"/>
            <consortium name="The Broad Institute Genome Sequencing Center for Infectious Disease"/>
            <person name="Wu L."/>
            <person name="Ma J."/>
        </authorList>
    </citation>
    <scope>NUCLEOTIDE SEQUENCE [LARGE SCALE GENOMIC DNA]</scope>
    <source>
        <strain evidence="8">JCM 14902</strain>
    </source>
</reference>
<dbReference type="InterPro" id="IPR005914">
    <property type="entry name" value="Acac_CoA_synth"/>
</dbReference>
<dbReference type="Pfam" id="PF00501">
    <property type="entry name" value="AMP-binding"/>
    <property type="match status" value="1"/>
</dbReference>
<dbReference type="GO" id="GO:0016874">
    <property type="term" value="F:ligase activity"/>
    <property type="evidence" value="ECO:0007669"/>
    <property type="project" value="UniProtKB-KW"/>
</dbReference>
<comment type="similarity">
    <text evidence="1">Belongs to the ATP-dependent AMP-binding enzyme family.</text>
</comment>
<evidence type="ECO:0000256" key="3">
    <source>
        <dbReference type="ARBA" id="ARBA00022741"/>
    </source>
</evidence>
<gene>
    <name evidence="7" type="ORF">GCM10009777_36830</name>
</gene>
<keyword evidence="4" id="KW-0067">ATP-binding</keyword>
<keyword evidence="8" id="KW-1185">Reference proteome</keyword>
<dbReference type="Gene3D" id="3.30.300.30">
    <property type="match status" value="1"/>
</dbReference>
<dbReference type="PROSITE" id="PS00455">
    <property type="entry name" value="AMP_BINDING"/>
    <property type="match status" value="1"/>
</dbReference>
<name>A0ABP5EEE1_9MICO</name>
<evidence type="ECO:0000313" key="8">
    <source>
        <dbReference type="Proteomes" id="UP001500326"/>
    </source>
</evidence>
<accession>A0ABP5EEE1</accession>
<organism evidence="7 8">
    <name type="scientific">Microbacterium pumilum</name>
    <dbReference type="NCBI Taxonomy" id="344165"/>
    <lineage>
        <taxon>Bacteria</taxon>
        <taxon>Bacillati</taxon>
        <taxon>Actinomycetota</taxon>
        <taxon>Actinomycetes</taxon>
        <taxon>Micrococcales</taxon>
        <taxon>Microbacteriaceae</taxon>
        <taxon>Microbacterium</taxon>
    </lineage>
</organism>
<proteinExistence type="inferred from homology"/>
<dbReference type="InterPro" id="IPR000873">
    <property type="entry name" value="AMP-dep_synth/lig_dom"/>
</dbReference>
<dbReference type="NCBIfam" id="TIGR01217">
    <property type="entry name" value="ac_ac_CoA_syn"/>
    <property type="match status" value="1"/>
</dbReference>
<evidence type="ECO:0000256" key="4">
    <source>
        <dbReference type="ARBA" id="ARBA00022840"/>
    </source>
</evidence>
<dbReference type="InterPro" id="IPR042099">
    <property type="entry name" value="ANL_N_sf"/>
</dbReference>
<dbReference type="NCBIfam" id="NF002937">
    <property type="entry name" value="PRK03584.1"/>
    <property type="match status" value="1"/>
</dbReference>
<evidence type="ECO:0000256" key="1">
    <source>
        <dbReference type="ARBA" id="ARBA00006432"/>
    </source>
</evidence>
<keyword evidence="2 7" id="KW-0436">Ligase</keyword>
<evidence type="ECO:0000313" key="7">
    <source>
        <dbReference type="EMBL" id="GAA1996551.1"/>
    </source>
</evidence>
<dbReference type="InterPro" id="IPR032387">
    <property type="entry name" value="ACAS_N"/>
</dbReference>
<protein>
    <submittedName>
        <fullName evidence="7">Acetoacetate--CoA ligase</fullName>
    </submittedName>
</protein>
<dbReference type="PANTHER" id="PTHR42921">
    <property type="entry name" value="ACETOACETYL-COA SYNTHETASE"/>
    <property type="match status" value="1"/>
</dbReference>
<evidence type="ECO:0000256" key="2">
    <source>
        <dbReference type="ARBA" id="ARBA00022598"/>
    </source>
</evidence>
<dbReference type="Proteomes" id="UP001500326">
    <property type="component" value="Unassembled WGS sequence"/>
</dbReference>
<evidence type="ECO:0000259" key="6">
    <source>
        <dbReference type="Pfam" id="PF16177"/>
    </source>
</evidence>
<keyword evidence="3" id="KW-0547">Nucleotide-binding</keyword>